<feature type="domain" description="DML1/Misato tubulin" evidence="6">
    <location>
        <begin position="125"/>
        <end position="309"/>
    </location>
</feature>
<accession>A0A8H5LMG1</accession>
<dbReference type="PANTHER" id="PTHR13391">
    <property type="entry name" value="MITOCHONDRIAL DISTRIBUTION REGULATOR MISATO"/>
    <property type="match status" value="1"/>
</dbReference>
<proteinExistence type="inferred from homology"/>
<keyword evidence="4" id="KW-0496">Mitochondrion</keyword>
<keyword evidence="8" id="KW-1185">Reference proteome</keyword>
<evidence type="ECO:0000256" key="1">
    <source>
        <dbReference type="ARBA" id="ARBA00003757"/>
    </source>
</evidence>
<evidence type="ECO:0000256" key="2">
    <source>
        <dbReference type="ARBA" id="ARBA00004173"/>
    </source>
</evidence>
<dbReference type="InterPro" id="IPR036525">
    <property type="entry name" value="Tubulin/FtsZ_GTPase_sf"/>
</dbReference>
<evidence type="ECO:0000256" key="3">
    <source>
        <dbReference type="ARBA" id="ARBA00008507"/>
    </source>
</evidence>
<comment type="caution">
    <text evidence="7">The sequence shown here is derived from an EMBL/GenBank/DDBJ whole genome shotgun (WGS) entry which is preliminary data.</text>
</comment>
<organism evidence="7 8">
    <name type="scientific">Tetrapyrgos nigripes</name>
    <dbReference type="NCBI Taxonomy" id="182062"/>
    <lineage>
        <taxon>Eukaryota</taxon>
        <taxon>Fungi</taxon>
        <taxon>Dikarya</taxon>
        <taxon>Basidiomycota</taxon>
        <taxon>Agaricomycotina</taxon>
        <taxon>Agaricomycetes</taxon>
        <taxon>Agaricomycetidae</taxon>
        <taxon>Agaricales</taxon>
        <taxon>Marasmiineae</taxon>
        <taxon>Marasmiaceae</taxon>
        <taxon>Tetrapyrgos</taxon>
    </lineage>
</organism>
<dbReference type="GO" id="GO:0005739">
    <property type="term" value="C:mitochondrion"/>
    <property type="evidence" value="ECO:0007669"/>
    <property type="project" value="UniProtKB-SubCell"/>
</dbReference>
<comment type="similarity">
    <text evidence="3">Belongs to the misato family.</text>
</comment>
<protein>
    <recommendedName>
        <fullName evidence="9">Tubulin nucleotide-binding domain-like protein</fullName>
    </recommendedName>
</protein>
<dbReference type="OrthoDB" id="271881at2759"/>
<dbReference type="AlphaFoldDB" id="A0A8H5LMG1"/>
<dbReference type="Pfam" id="PF10644">
    <property type="entry name" value="Misat_Tub_SegII"/>
    <property type="match status" value="1"/>
</dbReference>
<dbReference type="Pfam" id="PF14881">
    <property type="entry name" value="Tubulin_3"/>
    <property type="match status" value="1"/>
</dbReference>
<dbReference type="Proteomes" id="UP000559256">
    <property type="component" value="Unassembled WGS sequence"/>
</dbReference>
<evidence type="ECO:0000259" key="5">
    <source>
        <dbReference type="Pfam" id="PF10644"/>
    </source>
</evidence>
<dbReference type="GO" id="GO:0007005">
    <property type="term" value="P:mitochondrion organization"/>
    <property type="evidence" value="ECO:0007669"/>
    <property type="project" value="InterPro"/>
</dbReference>
<evidence type="ECO:0000256" key="4">
    <source>
        <dbReference type="ARBA" id="ARBA00023128"/>
    </source>
</evidence>
<dbReference type="InterPro" id="IPR029209">
    <property type="entry name" value="DML1/Misato_tubulin"/>
</dbReference>
<comment type="subcellular location">
    <subcellularLocation>
        <location evidence="2">Mitochondrion</location>
    </subcellularLocation>
</comment>
<dbReference type="InterPro" id="IPR049942">
    <property type="entry name" value="DML1/Misato"/>
</dbReference>
<feature type="domain" description="Misato Segment II tubulin-like" evidence="5">
    <location>
        <begin position="2"/>
        <end position="113"/>
    </location>
</feature>
<evidence type="ECO:0008006" key="9">
    <source>
        <dbReference type="Google" id="ProtNLM"/>
    </source>
</evidence>
<dbReference type="EMBL" id="JAACJM010000038">
    <property type="protein sequence ID" value="KAF5362647.1"/>
    <property type="molecule type" value="Genomic_DNA"/>
</dbReference>
<dbReference type="InterPro" id="IPR019605">
    <property type="entry name" value="Misato_II_tubulin-like"/>
</dbReference>
<comment type="function">
    <text evidence="1">Involved in the partitioning of the mitochondrial organelle and mitochondrial DNA (mtDNA) inheritance.</text>
</comment>
<dbReference type="PANTHER" id="PTHR13391:SF0">
    <property type="entry name" value="PROTEIN MISATO HOMOLOG 1"/>
    <property type="match status" value="1"/>
</dbReference>
<gene>
    <name evidence="7" type="ORF">D9758_009615</name>
</gene>
<reference evidence="7 8" key="1">
    <citation type="journal article" date="2020" name="ISME J.">
        <title>Uncovering the hidden diversity of litter-decomposition mechanisms in mushroom-forming fungi.</title>
        <authorList>
            <person name="Floudas D."/>
            <person name="Bentzer J."/>
            <person name="Ahren D."/>
            <person name="Johansson T."/>
            <person name="Persson P."/>
            <person name="Tunlid A."/>
        </authorList>
    </citation>
    <scope>NUCLEOTIDE SEQUENCE [LARGE SCALE GENOMIC DNA]</scope>
    <source>
        <strain evidence="7 8">CBS 291.85</strain>
    </source>
</reference>
<dbReference type="SUPFAM" id="SSF52490">
    <property type="entry name" value="Tubulin nucleotide-binding domain-like"/>
    <property type="match status" value="1"/>
</dbReference>
<evidence type="ECO:0000313" key="7">
    <source>
        <dbReference type="EMBL" id="KAF5362647.1"/>
    </source>
</evidence>
<dbReference type="InterPro" id="IPR013838">
    <property type="entry name" value="Beta-tubulin_BS"/>
</dbReference>
<dbReference type="Gene3D" id="3.40.50.1440">
    <property type="entry name" value="Tubulin/FtsZ, GTPase domain"/>
    <property type="match status" value="1"/>
</dbReference>
<sequence length="526" mass="59265">MREILYLQAGTFANYVGTHFWNTQESYFTYGEDENSFVCHDVSFREGLNAKAKATYCPRLMMFDRKGNYGALARTNSSLFSEEISSSSDLWTGPTAEYKQRQVATSPYQTKLASTPDGIEEFSPNPKDVRYWSDFNRVFYHPRSLCMLPDLPDWQDPEGDWTHGVETFSRYNQETDLMESSVRLFLEECNSFQGMQVMNDTAAFGSFTRSFLTTFRDELSTAPSLVVPLLSDAAPSQRIPTKAPYTSKIINDALYLRDLHELSLLTVPIQTSKTWTSMTGKSLNLDGSLYHASALLSAHTESVTLPLRLTSSRESMDTFAAQLNWNGANQFSQIGGIFPVAFQEPFFEDILDLSIPSRHISMNCFARKDVTRGLDTPILQAYNDWSSSFQSTTFASVHMPAYPLPSSFPDFFKNESILESRNKLPPREVDRNSPRVLRVTPSVTSLSFLASTSETGKLFAAYAKYIETYVERRKSGEQVSMGADELDGLRELSNDLWTIHDGYSIDTDELYSVEADVVDGDGDIGE</sequence>
<evidence type="ECO:0000313" key="8">
    <source>
        <dbReference type="Proteomes" id="UP000559256"/>
    </source>
</evidence>
<name>A0A8H5LMG1_9AGAR</name>
<evidence type="ECO:0000259" key="6">
    <source>
        <dbReference type="Pfam" id="PF14881"/>
    </source>
</evidence>
<dbReference type="PROSITE" id="PS00228">
    <property type="entry name" value="TUBULIN_B_AUTOREG"/>
    <property type="match status" value="1"/>
</dbReference>